<reference evidence="1" key="1">
    <citation type="submission" date="2020-05" db="EMBL/GenBank/DDBJ databases">
        <authorList>
            <person name="Chiriac C."/>
            <person name="Salcher M."/>
            <person name="Ghai R."/>
            <person name="Kavagutti S V."/>
        </authorList>
    </citation>
    <scope>NUCLEOTIDE SEQUENCE</scope>
</reference>
<sequence>MSSVIEYTMHVKPGQYETVMEAYVDFADRFGESNPTEDLILVTGDPTAGVIRGIGVFTSGDEALDVVSAGMFVDFRDSVADLLAEIPVRVDLELVHVFVK</sequence>
<evidence type="ECO:0000313" key="2">
    <source>
        <dbReference type="EMBL" id="CAB5014413.1"/>
    </source>
</evidence>
<proteinExistence type="predicted"/>
<protein>
    <submittedName>
        <fullName evidence="1">Unannotated protein</fullName>
    </submittedName>
</protein>
<evidence type="ECO:0000313" key="1">
    <source>
        <dbReference type="EMBL" id="CAB4662456.1"/>
    </source>
</evidence>
<organism evidence="1">
    <name type="scientific">freshwater metagenome</name>
    <dbReference type="NCBI Taxonomy" id="449393"/>
    <lineage>
        <taxon>unclassified sequences</taxon>
        <taxon>metagenomes</taxon>
        <taxon>ecological metagenomes</taxon>
    </lineage>
</organism>
<dbReference type="AlphaFoldDB" id="A0A6J6LLE0"/>
<dbReference type="EMBL" id="CAFBPJ010000045">
    <property type="protein sequence ID" value="CAB5014413.1"/>
    <property type="molecule type" value="Genomic_DNA"/>
</dbReference>
<accession>A0A6J6LLE0</accession>
<name>A0A6J6LLE0_9ZZZZ</name>
<dbReference type="EMBL" id="CAEZWW010000008">
    <property type="protein sequence ID" value="CAB4662456.1"/>
    <property type="molecule type" value="Genomic_DNA"/>
</dbReference>
<gene>
    <name evidence="1" type="ORF">UFOPK2310_00144</name>
    <name evidence="2" type="ORF">UFOPK4092_00568</name>
</gene>